<sequence length="297" mass="33130">MLSSVAVSGGRAPPAGAGAGYRYYLPRLIRYGISDFALKARGAALTDFYCDRQRTYSEKGYYRREWNVFRKISSCDTYIVEISEKPFRYEAEPFALYKKDKVLRPTIHQQLRNKPLNHVTTQYEFQSHNGIFRSNLIYPTVETPRALHLDRALGSGATNDSRQQRGDHVGGRQLSMLSETRNGWFNLMQVDNPPVVRIEAGSFKSRRKSKKLKGSSFLISSYITKTNTKPLMNETARGCIETKAVFLFSSLNCPTAEACSLATFLAAGSVRGDELLTTVVTGADVLVSGTAYDSNST</sequence>
<evidence type="ECO:0000313" key="2">
    <source>
        <dbReference type="Proteomes" id="UP000299102"/>
    </source>
</evidence>
<gene>
    <name evidence="1" type="ORF">EVAR_28234_1</name>
</gene>
<comment type="caution">
    <text evidence="1">The sequence shown here is derived from an EMBL/GenBank/DDBJ whole genome shotgun (WGS) entry which is preliminary data.</text>
</comment>
<reference evidence="1 2" key="1">
    <citation type="journal article" date="2019" name="Commun. Biol.">
        <title>The bagworm genome reveals a unique fibroin gene that provides high tensile strength.</title>
        <authorList>
            <person name="Kono N."/>
            <person name="Nakamura H."/>
            <person name="Ohtoshi R."/>
            <person name="Tomita M."/>
            <person name="Numata K."/>
            <person name="Arakawa K."/>
        </authorList>
    </citation>
    <scope>NUCLEOTIDE SEQUENCE [LARGE SCALE GENOMIC DNA]</scope>
</reference>
<dbReference type="Proteomes" id="UP000299102">
    <property type="component" value="Unassembled WGS sequence"/>
</dbReference>
<protein>
    <submittedName>
        <fullName evidence="1">Uncharacterized protein</fullName>
    </submittedName>
</protein>
<name>A0A4C1V6G2_EUMVA</name>
<keyword evidence="2" id="KW-1185">Reference proteome</keyword>
<dbReference type="AlphaFoldDB" id="A0A4C1V6G2"/>
<dbReference type="EMBL" id="BGZK01000284">
    <property type="protein sequence ID" value="GBP34100.1"/>
    <property type="molecule type" value="Genomic_DNA"/>
</dbReference>
<accession>A0A4C1V6G2</accession>
<organism evidence="1 2">
    <name type="scientific">Eumeta variegata</name>
    <name type="common">Bagworm moth</name>
    <name type="synonym">Eumeta japonica</name>
    <dbReference type="NCBI Taxonomy" id="151549"/>
    <lineage>
        <taxon>Eukaryota</taxon>
        <taxon>Metazoa</taxon>
        <taxon>Ecdysozoa</taxon>
        <taxon>Arthropoda</taxon>
        <taxon>Hexapoda</taxon>
        <taxon>Insecta</taxon>
        <taxon>Pterygota</taxon>
        <taxon>Neoptera</taxon>
        <taxon>Endopterygota</taxon>
        <taxon>Lepidoptera</taxon>
        <taxon>Glossata</taxon>
        <taxon>Ditrysia</taxon>
        <taxon>Tineoidea</taxon>
        <taxon>Psychidae</taxon>
        <taxon>Oiketicinae</taxon>
        <taxon>Eumeta</taxon>
    </lineage>
</organism>
<proteinExistence type="predicted"/>
<evidence type="ECO:0000313" key="1">
    <source>
        <dbReference type="EMBL" id="GBP34100.1"/>
    </source>
</evidence>